<accession>A0A9R0Q4X8</accession>
<dbReference type="GO" id="GO:0045144">
    <property type="term" value="P:meiotic sister chromatid segregation"/>
    <property type="evidence" value="ECO:0007669"/>
    <property type="project" value="InterPro"/>
</dbReference>
<dbReference type="GO" id="GO:0000775">
    <property type="term" value="C:chromosome, centromeric region"/>
    <property type="evidence" value="ECO:0007669"/>
    <property type="project" value="InterPro"/>
</dbReference>
<comment type="similarity">
    <text evidence="1">Belongs to the shugoshin family.</text>
</comment>
<gene>
    <name evidence="5" type="ORF">TRITD_1Av1G088510</name>
</gene>
<dbReference type="GO" id="GO:0005634">
    <property type="term" value="C:nucleus"/>
    <property type="evidence" value="ECO:0007669"/>
    <property type="project" value="InterPro"/>
</dbReference>
<evidence type="ECO:0000256" key="1">
    <source>
        <dbReference type="ARBA" id="ARBA00010845"/>
    </source>
</evidence>
<keyword evidence="6" id="KW-1185">Reference proteome</keyword>
<keyword evidence="2" id="KW-0159">Chromosome partition</keyword>
<sequence>METAVLAPQQVNPAQAAVPQTRNAAAMAAMRKLGATSARRKTLCDITNLRRPLEAAADEGHQDGSRCADGVDAVARLVKENSDLVKLLEERDKFIELSGAELQNLRLANWQLAQANSQMLAELNLGKNRLKSLQHELTCSRAALKVKSSELEEAKKALKSSRLQQQKSANETARHLAADRAAAAAQLKDGDAEPASDASRAASAKKSTCNASRKRLLRSRCNNDIPTTLGPAVAPTKLVAASKERESAQSKSMRTPQPSGRREDLFEIEDVQLTAGGGDDKKETSWELDSSVQFPRRSSLGRPLRRATEKVTSYKEMPVNIKLRRP</sequence>
<protein>
    <recommendedName>
        <fullName evidence="4">Shugoshin C-terminal domain-containing protein</fullName>
    </recommendedName>
</protein>
<dbReference type="AlphaFoldDB" id="A0A9R0Q4X8"/>
<feature type="compositionally biased region" description="Low complexity" evidence="3">
    <location>
        <begin position="195"/>
        <end position="207"/>
    </location>
</feature>
<dbReference type="Proteomes" id="UP000324705">
    <property type="component" value="Chromosome 1A"/>
</dbReference>
<feature type="compositionally biased region" description="Polar residues" evidence="3">
    <location>
        <begin position="161"/>
        <end position="171"/>
    </location>
</feature>
<dbReference type="PANTHER" id="PTHR34373">
    <property type="entry name" value="SHUGOSHIN 2"/>
    <property type="match status" value="1"/>
</dbReference>
<dbReference type="PANTHER" id="PTHR34373:SF9">
    <property type="entry name" value="SHUGOSHIN 2"/>
    <property type="match status" value="1"/>
</dbReference>
<feature type="compositionally biased region" description="Polar residues" evidence="3">
    <location>
        <begin position="249"/>
        <end position="258"/>
    </location>
</feature>
<dbReference type="Pfam" id="PF07557">
    <property type="entry name" value="Shugoshin_C"/>
    <property type="match status" value="1"/>
</dbReference>
<dbReference type="InterPro" id="IPR044693">
    <property type="entry name" value="SGO_plant"/>
</dbReference>
<evidence type="ECO:0000313" key="6">
    <source>
        <dbReference type="Proteomes" id="UP000324705"/>
    </source>
</evidence>
<evidence type="ECO:0000259" key="4">
    <source>
        <dbReference type="Pfam" id="PF07557"/>
    </source>
</evidence>
<dbReference type="Gramene" id="TRITD1Av1G088510.2">
    <property type="protein sequence ID" value="TRITD1Av1G088510.2"/>
    <property type="gene ID" value="TRITD1Av1G088510"/>
</dbReference>
<name>A0A9R0Q4X8_TRITD</name>
<reference evidence="5 6" key="1">
    <citation type="submission" date="2017-09" db="EMBL/GenBank/DDBJ databases">
        <authorList>
            <consortium name="International Durum Wheat Genome Sequencing Consortium (IDWGSC)"/>
            <person name="Milanesi L."/>
        </authorList>
    </citation>
    <scope>NUCLEOTIDE SEQUENCE [LARGE SCALE GENOMIC DNA]</scope>
    <source>
        <strain evidence="6">cv. Svevo</strain>
    </source>
</reference>
<dbReference type="OMA" id="CTHHDAS"/>
<organism evidence="5 6">
    <name type="scientific">Triticum turgidum subsp. durum</name>
    <name type="common">Durum wheat</name>
    <name type="synonym">Triticum durum</name>
    <dbReference type="NCBI Taxonomy" id="4567"/>
    <lineage>
        <taxon>Eukaryota</taxon>
        <taxon>Viridiplantae</taxon>
        <taxon>Streptophyta</taxon>
        <taxon>Embryophyta</taxon>
        <taxon>Tracheophyta</taxon>
        <taxon>Spermatophyta</taxon>
        <taxon>Magnoliopsida</taxon>
        <taxon>Liliopsida</taxon>
        <taxon>Poales</taxon>
        <taxon>Poaceae</taxon>
        <taxon>BOP clade</taxon>
        <taxon>Pooideae</taxon>
        <taxon>Triticodae</taxon>
        <taxon>Triticeae</taxon>
        <taxon>Triticinae</taxon>
        <taxon>Triticum</taxon>
    </lineage>
</organism>
<dbReference type="GO" id="GO:0034090">
    <property type="term" value="P:maintenance of meiotic sister chromatid cohesion"/>
    <property type="evidence" value="ECO:0007669"/>
    <property type="project" value="InterPro"/>
</dbReference>
<evidence type="ECO:0000256" key="3">
    <source>
        <dbReference type="SAM" id="MobiDB-lite"/>
    </source>
</evidence>
<evidence type="ECO:0000256" key="2">
    <source>
        <dbReference type="ARBA" id="ARBA00022829"/>
    </source>
</evidence>
<proteinExistence type="inferred from homology"/>
<feature type="region of interest" description="Disordered" evidence="3">
    <location>
        <begin position="157"/>
        <end position="212"/>
    </location>
</feature>
<dbReference type="EMBL" id="LT934111">
    <property type="protein sequence ID" value="VAH03987.1"/>
    <property type="molecule type" value="Genomic_DNA"/>
</dbReference>
<evidence type="ECO:0000313" key="5">
    <source>
        <dbReference type="EMBL" id="VAH03987.1"/>
    </source>
</evidence>
<feature type="domain" description="Shugoshin C-terminal" evidence="4">
    <location>
        <begin position="301"/>
        <end position="325"/>
    </location>
</feature>
<dbReference type="InterPro" id="IPR011515">
    <property type="entry name" value="Shugoshin_C"/>
</dbReference>
<feature type="region of interest" description="Disordered" evidence="3">
    <location>
        <begin position="240"/>
        <end position="312"/>
    </location>
</feature>